<protein>
    <submittedName>
        <fullName evidence="1">Uncharacterized protein</fullName>
    </submittedName>
</protein>
<evidence type="ECO:0000313" key="1">
    <source>
        <dbReference type="EMBL" id="AGT44869.1"/>
    </source>
</evidence>
<sequence length="50" mass="6082">MSPWIQLSGINKFKFNNKFIFNFVKRELFKMLIFLKKDRIVLITDFSVLL</sequence>
<gene>
    <name evidence="1" type="ORF">TPE_2395</name>
</gene>
<name>S6A932_9SPIR</name>
<reference evidence="1 2" key="1">
    <citation type="journal article" date="2013" name="PLoS ONE">
        <title>Genome-Wide Relatedness of Treponema pedis, from Gingiva and Necrotic Skin Lesions of Pigs, with the Human Oral Pathogen Treponema denticola.</title>
        <authorList>
            <person name="Svartstrom O."/>
            <person name="Mushtaq M."/>
            <person name="Pringle M."/>
            <person name="Segerman B."/>
        </authorList>
    </citation>
    <scope>NUCLEOTIDE SEQUENCE [LARGE SCALE GENOMIC DNA]</scope>
    <source>
        <strain evidence="1">T A4</strain>
    </source>
</reference>
<proteinExistence type="predicted"/>
<dbReference type="HOGENOM" id="CLU_3123864_0_0_12"/>
<dbReference type="KEGG" id="tped:TPE_2395"/>
<keyword evidence="2" id="KW-1185">Reference proteome</keyword>
<accession>S6A932</accession>
<dbReference type="PATRIC" id="fig|1291379.3.peg.2367"/>
<evidence type="ECO:0000313" key="2">
    <source>
        <dbReference type="Proteomes" id="UP000015620"/>
    </source>
</evidence>
<organism evidence="1 2">
    <name type="scientific">Treponema pedis str. T A4</name>
    <dbReference type="NCBI Taxonomy" id="1291379"/>
    <lineage>
        <taxon>Bacteria</taxon>
        <taxon>Pseudomonadati</taxon>
        <taxon>Spirochaetota</taxon>
        <taxon>Spirochaetia</taxon>
        <taxon>Spirochaetales</taxon>
        <taxon>Treponemataceae</taxon>
        <taxon>Treponema</taxon>
    </lineage>
</organism>
<dbReference type="Proteomes" id="UP000015620">
    <property type="component" value="Chromosome"/>
</dbReference>
<dbReference type="AlphaFoldDB" id="S6A932"/>
<dbReference type="EMBL" id="CP004120">
    <property type="protein sequence ID" value="AGT44869.1"/>
    <property type="molecule type" value="Genomic_DNA"/>
</dbReference>